<reference evidence="1 2" key="1">
    <citation type="submission" date="2024-07" db="EMBL/GenBank/DDBJ databases">
        <title>Section-level genome sequencing and comparative genomics of Aspergillus sections Usti and Cavernicolus.</title>
        <authorList>
            <consortium name="Lawrence Berkeley National Laboratory"/>
            <person name="Nybo J.L."/>
            <person name="Vesth T.C."/>
            <person name="Theobald S."/>
            <person name="Frisvad J.C."/>
            <person name="Larsen T.O."/>
            <person name="Kjaerboelling I."/>
            <person name="Rothschild-Mancinelli K."/>
            <person name="Lyhne E.K."/>
            <person name="Kogle M.E."/>
            <person name="Barry K."/>
            <person name="Clum A."/>
            <person name="Na H."/>
            <person name="Ledsgaard L."/>
            <person name="Lin J."/>
            <person name="Lipzen A."/>
            <person name="Kuo A."/>
            <person name="Riley R."/>
            <person name="Mondo S."/>
            <person name="Labutti K."/>
            <person name="Haridas S."/>
            <person name="Pangalinan J."/>
            <person name="Salamov A.A."/>
            <person name="Simmons B.A."/>
            <person name="Magnuson J.K."/>
            <person name="Chen J."/>
            <person name="Drula E."/>
            <person name="Henrissat B."/>
            <person name="Wiebenga A."/>
            <person name="Lubbers R.J."/>
            <person name="Gomes A.C."/>
            <person name="Makela M.R."/>
            <person name="Stajich J."/>
            <person name="Grigoriev I.V."/>
            <person name="Mortensen U.H."/>
            <person name="De Vries R.P."/>
            <person name="Baker S.E."/>
            <person name="Andersen M.R."/>
        </authorList>
    </citation>
    <scope>NUCLEOTIDE SEQUENCE [LARGE SCALE GENOMIC DNA]</scope>
    <source>
        <strain evidence="1 2">CBS 209.92</strain>
    </source>
</reference>
<proteinExistence type="predicted"/>
<sequence>MPEYVLQRLQNSLELPVEEDILLQKHGKFDQGLPVKSWVRLYEAWLQRSFTEQFNCCIVDNCLVLDTPEGITRVTFGKKQLRAFRHAIRKKQIELGIPDDTVLKESRGDRARVCLTGGLF</sequence>
<evidence type="ECO:0000313" key="1">
    <source>
        <dbReference type="EMBL" id="KAL2783873.1"/>
    </source>
</evidence>
<gene>
    <name evidence="1" type="ORF">BJX66DRAFT_344539</name>
</gene>
<keyword evidence="2" id="KW-1185">Reference proteome</keyword>
<name>A0ABR4FKU3_9EURO</name>
<dbReference type="Proteomes" id="UP001610563">
    <property type="component" value="Unassembled WGS sequence"/>
</dbReference>
<comment type="caution">
    <text evidence="1">The sequence shown here is derived from an EMBL/GenBank/DDBJ whole genome shotgun (WGS) entry which is preliminary data.</text>
</comment>
<protein>
    <submittedName>
        <fullName evidence="1">Uncharacterized protein</fullName>
    </submittedName>
</protein>
<organism evidence="1 2">
    <name type="scientific">Aspergillus keveii</name>
    <dbReference type="NCBI Taxonomy" id="714993"/>
    <lineage>
        <taxon>Eukaryota</taxon>
        <taxon>Fungi</taxon>
        <taxon>Dikarya</taxon>
        <taxon>Ascomycota</taxon>
        <taxon>Pezizomycotina</taxon>
        <taxon>Eurotiomycetes</taxon>
        <taxon>Eurotiomycetidae</taxon>
        <taxon>Eurotiales</taxon>
        <taxon>Aspergillaceae</taxon>
        <taxon>Aspergillus</taxon>
        <taxon>Aspergillus subgen. Nidulantes</taxon>
    </lineage>
</organism>
<evidence type="ECO:0000313" key="2">
    <source>
        <dbReference type="Proteomes" id="UP001610563"/>
    </source>
</evidence>
<dbReference type="EMBL" id="JBFTWV010000206">
    <property type="protein sequence ID" value="KAL2783873.1"/>
    <property type="molecule type" value="Genomic_DNA"/>
</dbReference>
<accession>A0ABR4FKU3</accession>